<dbReference type="EMBL" id="BJYZ01000022">
    <property type="protein sequence ID" value="GEO40629.1"/>
    <property type="molecule type" value="Genomic_DNA"/>
</dbReference>
<name>A0A512DVX9_9PROT</name>
<accession>A0A512DVX9</accession>
<protein>
    <submittedName>
        <fullName evidence="1">Uncharacterized protein</fullName>
    </submittedName>
</protein>
<gene>
    <name evidence="1" type="ORF">SAE02_47770</name>
</gene>
<proteinExistence type="predicted"/>
<dbReference type="AlphaFoldDB" id="A0A512DVX9"/>
<evidence type="ECO:0000313" key="1">
    <source>
        <dbReference type="EMBL" id="GEO40629.1"/>
    </source>
</evidence>
<dbReference type="OrthoDB" id="9951108at2"/>
<sequence>MTQADHDIRLSSRQMEGMFTTTALGKHFAIGVDATDPTFEGGIATLLEGNGGLWHACGESFDAAALSRLGDLIKATKATLGQCGKPQGSHKGEHGYAFRSASAVLPQIAPMPHGTAQSRFQHVVAGETFTMVLGARGADDRHIQLYLLSERAGTDRPLVRFGSEWIDDLEEVTAAALA</sequence>
<keyword evidence="2" id="KW-1185">Reference proteome</keyword>
<comment type="caution">
    <text evidence="1">The sequence shown here is derived from an EMBL/GenBank/DDBJ whole genome shotgun (WGS) entry which is preliminary data.</text>
</comment>
<reference evidence="1 2" key="1">
    <citation type="submission" date="2019-07" db="EMBL/GenBank/DDBJ databases">
        <title>Whole genome shotgun sequence of Skermanella aerolata NBRC 106429.</title>
        <authorList>
            <person name="Hosoyama A."/>
            <person name="Uohara A."/>
            <person name="Ohji S."/>
            <person name="Ichikawa N."/>
        </authorList>
    </citation>
    <scope>NUCLEOTIDE SEQUENCE [LARGE SCALE GENOMIC DNA]</scope>
    <source>
        <strain evidence="1 2">NBRC 106429</strain>
    </source>
</reference>
<dbReference type="RefSeq" id="WP_147040790.1">
    <property type="nucleotide sequence ID" value="NZ_BJYZ01000022.1"/>
</dbReference>
<organism evidence="1 2">
    <name type="scientific">Skermanella aerolata</name>
    <dbReference type="NCBI Taxonomy" id="393310"/>
    <lineage>
        <taxon>Bacteria</taxon>
        <taxon>Pseudomonadati</taxon>
        <taxon>Pseudomonadota</taxon>
        <taxon>Alphaproteobacteria</taxon>
        <taxon>Rhodospirillales</taxon>
        <taxon>Azospirillaceae</taxon>
        <taxon>Skermanella</taxon>
    </lineage>
</organism>
<evidence type="ECO:0000313" key="2">
    <source>
        <dbReference type="Proteomes" id="UP000321523"/>
    </source>
</evidence>
<dbReference type="Proteomes" id="UP000321523">
    <property type="component" value="Unassembled WGS sequence"/>
</dbReference>